<dbReference type="PANTHER" id="PTHR47523">
    <property type="entry name" value="F21O3.11 PROTEIN"/>
    <property type="match status" value="1"/>
</dbReference>
<protein>
    <recommendedName>
        <fullName evidence="3">CCHC-type domain-containing protein</fullName>
    </recommendedName>
</protein>
<keyword evidence="1" id="KW-0479">Metal-binding</keyword>
<dbReference type="GO" id="GO:0003676">
    <property type="term" value="F:nucleic acid binding"/>
    <property type="evidence" value="ECO:0007669"/>
    <property type="project" value="InterPro"/>
</dbReference>
<evidence type="ECO:0000256" key="2">
    <source>
        <dbReference type="SAM" id="MobiDB-lite"/>
    </source>
</evidence>
<dbReference type="Proteomes" id="UP000265515">
    <property type="component" value="Unassembled WGS sequence"/>
</dbReference>
<keyword evidence="5" id="KW-1185">Reference proteome</keyword>
<keyword evidence="1" id="KW-0863">Zinc-finger</keyword>
<evidence type="ECO:0000313" key="4">
    <source>
        <dbReference type="EMBL" id="GBG92227.1"/>
    </source>
</evidence>
<feature type="region of interest" description="Disordered" evidence="2">
    <location>
        <begin position="313"/>
        <end position="332"/>
    </location>
</feature>
<feature type="region of interest" description="Disordered" evidence="2">
    <location>
        <begin position="425"/>
        <end position="465"/>
    </location>
</feature>
<feature type="compositionally biased region" description="Basic residues" evidence="2">
    <location>
        <begin position="240"/>
        <end position="259"/>
    </location>
</feature>
<organism evidence="4 5">
    <name type="scientific">Chara braunii</name>
    <name type="common">Braun's stonewort</name>
    <dbReference type="NCBI Taxonomy" id="69332"/>
    <lineage>
        <taxon>Eukaryota</taxon>
        <taxon>Viridiplantae</taxon>
        <taxon>Streptophyta</taxon>
        <taxon>Charophyceae</taxon>
        <taxon>Charales</taxon>
        <taxon>Characeae</taxon>
        <taxon>Chara</taxon>
    </lineage>
</organism>
<dbReference type="Pfam" id="PF00098">
    <property type="entry name" value="zf-CCHC"/>
    <property type="match status" value="1"/>
</dbReference>
<name>A0A388MCE1_CHABU</name>
<dbReference type="InterPro" id="IPR001878">
    <property type="entry name" value="Znf_CCHC"/>
</dbReference>
<dbReference type="AlphaFoldDB" id="A0A388MCE1"/>
<dbReference type="OrthoDB" id="438440at2759"/>
<dbReference type="PANTHER" id="PTHR47523:SF1">
    <property type="entry name" value="F21O3.11 PROTEIN"/>
    <property type="match status" value="1"/>
</dbReference>
<dbReference type="InterPro" id="IPR036875">
    <property type="entry name" value="Znf_CCHC_sf"/>
</dbReference>
<feature type="region of interest" description="Disordered" evidence="2">
    <location>
        <begin position="220"/>
        <end position="259"/>
    </location>
</feature>
<evidence type="ECO:0000259" key="3">
    <source>
        <dbReference type="PROSITE" id="PS50158"/>
    </source>
</evidence>
<dbReference type="GO" id="GO:0008270">
    <property type="term" value="F:zinc ion binding"/>
    <property type="evidence" value="ECO:0007669"/>
    <property type="project" value="UniProtKB-KW"/>
</dbReference>
<sequence>MPIPEWIAQWHQRLHGQIVQRGGENSGTEGRRLLGEREGGRWLWRRGASVRQGSTRDGGIWQALRRKWKWPWELQPFEDRAAAFKRKRLEGFKQFAQAAKAENLNDLRDVIGAMILSECVYKDPASDLVRAVNQFNMDFGGDLVRLERVQVSLDSVPHRYLLAEADDILFASFAGTKQYRDVLADANILQEALFHAEEDEGDDGGLGPVSTMSPPVIAMPSGISDPSNSVRNAGGDRMSSRKRRLDQRVRPAAHKRSNRVRGDTCIGGYVDYGGGEVDKRWEAHGSRPGDSGPVYEDTPRGEKVEEVDKWQEALGSRSGDSGPAYEDTPRVEKVEEVVRNGKKQMATPNRADGAGSGGGNRGCFNCGQSGHYARDCPAGSNPGTPQQQQGAYANNARYWQSRRELEEDIKTMKEWVQMKMMKEQEKFAKKREEEEKARQDAERKKRQQEEERRQTELRRLNEESELRILSTVAREMHHFHADVRSDIQMALTTRAGASKEKGKGKANSLDDHATDELLNYLKRDNDESSRDRENRGRWEFTRRNRGQRTVRKLGSP</sequence>
<dbReference type="Gene3D" id="4.10.60.10">
    <property type="entry name" value="Zinc finger, CCHC-type"/>
    <property type="match status" value="1"/>
</dbReference>
<evidence type="ECO:0000256" key="1">
    <source>
        <dbReference type="PROSITE-ProRule" id="PRU00047"/>
    </source>
</evidence>
<dbReference type="EMBL" id="BFEA01001020">
    <property type="protein sequence ID" value="GBG92227.1"/>
    <property type="molecule type" value="Genomic_DNA"/>
</dbReference>
<dbReference type="SUPFAM" id="SSF57756">
    <property type="entry name" value="Retrovirus zinc finger-like domains"/>
    <property type="match status" value="1"/>
</dbReference>
<keyword evidence="1" id="KW-0862">Zinc</keyword>
<dbReference type="SMART" id="SM00343">
    <property type="entry name" value="ZnF_C2HC"/>
    <property type="match status" value="1"/>
</dbReference>
<accession>A0A388MCE1</accession>
<proteinExistence type="predicted"/>
<feature type="compositionally biased region" description="Basic and acidic residues" evidence="2">
    <location>
        <begin position="497"/>
        <end position="542"/>
    </location>
</feature>
<feature type="domain" description="CCHC-type" evidence="3">
    <location>
        <begin position="363"/>
        <end position="377"/>
    </location>
</feature>
<feature type="region of interest" description="Disordered" evidence="2">
    <location>
        <begin position="341"/>
        <end position="360"/>
    </location>
</feature>
<feature type="region of interest" description="Disordered" evidence="2">
    <location>
        <begin position="494"/>
        <end position="556"/>
    </location>
</feature>
<comment type="caution">
    <text evidence="4">The sequence shown here is derived from an EMBL/GenBank/DDBJ whole genome shotgun (WGS) entry which is preliminary data.</text>
</comment>
<evidence type="ECO:0000313" key="5">
    <source>
        <dbReference type="Proteomes" id="UP000265515"/>
    </source>
</evidence>
<feature type="region of interest" description="Disordered" evidence="2">
    <location>
        <begin position="283"/>
        <end position="302"/>
    </location>
</feature>
<dbReference type="Gramene" id="GBG92227">
    <property type="protein sequence ID" value="GBG92227"/>
    <property type="gene ID" value="CBR_g54770"/>
</dbReference>
<dbReference type="PROSITE" id="PS50158">
    <property type="entry name" value="ZF_CCHC"/>
    <property type="match status" value="1"/>
</dbReference>
<feature type="compositionally biased region" description="Basic residues" evidence="2">
    <location>
        <begin position="543"/>
        <end position="556"/>
    </location>
</feature>
<dbReference type="CDD" id="cd22249">
    <property type="entry name" value="UDM1_RNF168_RNF169-like"/>
    <property type="match status" value="1"/>
</dbReference>
<reference evidence="4 5" key="1">
    <citation type="journal article" date="2018" name="Cell">
        <title>The Chara Genome: Secondary Complexity and Implications for Plant Terrestrialization.</title>
        <authorList>
            <person name="Nishiyama T."/>
            <person name="Sakayama H."/>
            <person name="Vries J.D."/>
            <person name="Buschmann H."/>
            <person name="Saint-Marcoux D."/>
            <person name="Ullrich K.K."/>
            <person name="Haas F.B."/>
            <person name="Vanderstraeten L."/>
            <person name="Becker D."/>
            <person name="Lang D."/>
            <person name="Vosolsobe S."/>
            <person name="Rombauts S."/>
            <person name="Wilhelmsson P.K.I."/>
            <person name="Janitza P."/>
            <person name="Kern R."/>
            <person name="Heyl A."/>
            <person name="Rumpler F."/>
            <person name="Villalobos L.I.A.C."/>
            <person name="Clay J.M."/>
            <person name="Skokan R."/>
            <person name="Toyoda A."/>
            <person name="Suzuki Y."/>
            <person name="Kagoshima H."/>
            <person name="Schijlen E."/>
            <person name="Tajeshwar N."/>
            <person name="Catarino B."/>
            <person name="Hetherington A.J."/>
            <person name="Saltykova A."/>
            <person name="Bonnot C."/>
            <person name="Breuninger H."/>
            <person name="Symeonidi A."/>
            <person name="Radhakrishnan G.V."/>
            <person name="Van Nieuwerburgh F."/>
            <person name="Deforce D."/>
            <person name="Chang C."/>
            <person name="Karol K.G."/>
            <person name="Hedrich R."/>
            <person name="Ulvskov P."/>
            <person name="Glockner G."/>
            <person name="Delwiche C.F."/>
            <person name="Petrasek J."/>
            <person name="Van de Peer Y."/>
            <person name="Friml J."/>
            <person name="Beilby M."/>
            <person name="Dolan L."/>
            <person name="Kohara Y."/>
            <person name="Sugano S."/>
            <person name="Fujiyama A."/>
            <person name="Delaux P.-M."/>
            <person name="Quint M."/>
            <person name="TheiBen G."/>
            <person name="Hagemann M."/>
            <person name="Harholt J."/>
            <person name="Dunand C."/>
            <person name="Zachgo S."/>
            <person name="Langdale J."/>
            <person name="Maumus F."/>
            <person name="Straeten D.V.D."/>
            <person name="Gould S.B."/>
            <person name="Rensing S.A."/>
        </authorList>
    </citation>
    <scope>NUCLEOTIDE SEQUENCE [LARGE SCALE GENOMIC DNA]</scope>
    <source>
        <strain evidence="4 5">S276</strain>
    </source>
</reference>
<gene>
    <name evidence="4" type="ORF">CBR_g54770</name>
</gene>